<accession>A0A7J5DT44</accession>
<evidence type="ECO:0000313" key="1">
    <source>
        <dbReference type="EMBL" id="KAB2808330.1"/>
    </source>
</evidence>
<name>A0A7J5DT44_NOCSI</name>
<dbReference type="AlphaFoldDB" id="A0A7J5DT44"/>
<evidence type="ECO:0000313" key="2">
    <source>
        <dbReference type="Proteomes" id="UP000449906"/>
    </source>
</evidence>
<dbReference type="EMBL" id="WBVM01000003">
    <property type="protein sequence ID" value="KAB2808330.1"/>
    <property type="molecule type" value="Genomic_DNA"/>
</dbReference>
<dbReference type="Proteomes" id="UP000449906">
    <property type="component" value="Unassembled WGS sequence"/>
</dbReference>
<gene>
    <name evidence="1" type="ORF">F9L07_22710</name>
</gene>
<sequence>MSRPLFGTPIAQPFRWFAWHPVHTGDRGWRWLRPVWRQRYQTKVHLPGPIHQWWHHDVERDGGDHG</sequence>
<comment type="caution">
    <text evidence="1">The sequence shown here is derived from an EMBL/GenBank/DDBJ whole genome shotgun (WGS) entry which is preliminary data.</text>
</comment>
<reference evidence="1 2" key="1">
    <citation type="submission" date="2019-09" db="EMBL/GenBank/DDBJ databases">
        <title>Pimelobacter sp. isolated from Paulinella.</title>
        <authorList>
            <person name="Jeong S.E."/>
        </authorList>
    </citation>
    <scope>NUCLEOTIDE SEQUENCE [LARGE SCALE GENOMIC DNA]</scope>
    <source>
        <strain evidence="1 2">Pch-N</strain>
    </source>
</reference>
<proteinExistence type="predicted"/>
<organism evidence="1 2">
    <name type="scientific">Nocardioides simplex</name>
    <name type="common">Arthrobacter simplex</name>
    <dbReference type="NCBI Taxonomy" id="2045"/>
    <lineage>
        <taxon>Bacteria</taxon>
        <taxon>Bacillati</taxon>
        <taxon>Actinomycetota</taxon>
        <taxon>Actinomycetes</taxon>
        <taxon>Propionibacteriales</taxon>
        <taxon>Nocardioidaceae</taxon>
        <taxon>Pimelobacter</taxon>
    </lineage>
</organism>
<dbReference type="RefSeq" id="WP_151582010.1">
    <property type="nucleotide sequence ID" value="NZ_WBVM01000003.1"/>
</dbReference>
<protein>
    <submittedName>
        <fullName evidence="1">Uncharacterized protein</fullName>
    </submittedName>
</protein>